<dbReference type="InterPro" id="IPR029016">
    <property type="entry name" value="GAF-like_dom_sf"/>
</dbReference>
<evidence type="ECO:0000256" key="2">
    <source>
        <dbReference type="ARBA" id="ARBA00012438"/>
    </source>
</evidence>
<dbReference type="RefSeq" id="WP_184042088.1">
    <property type="nucleotide sequence ID" value="NZ_JACIGK010000001.1"/>
</dbReference>
<dbReference type="Pfam" id="PF02518">
    <property type="entry name" value="HATPase_c"/>
    <property type="match status" value="1"/>
</dbReference>
<name>A0A7W6W8I5_9PROT</name>
<gene>
    <name evidence="7" type="ORF">GGD89_000047</name>
</gene>
<reference evidence="7 8" key="1">
    <citation type="submission" date="2020-08" db="EMBL/GenBank/DDBJ databases">
        <title>Genome sequencing of Purple Non-Sulfur Bacteria from various extreme environments.</title>
        <authorList>
            <person name="Mayer M."/>
        </authorList>
    </citation>
    <scope>NUCLEOTIDE SEQUENCE [LARGE SCALE GENOMIC DNA]</scope>
    <source>
        <strain evidence="7 8">JA131</strain>
    </source>
</reference>
<dbReference type="EC" id="2.7.13.3" evidence="2"/>
<keyword evidence="8" id="KW-1185">Reference proteome</keyword>
<evidence type="ECO:0000259" key="6">
    <source>
        <dbReference type="PROSITE" id="PS50109"/>
    </source>
</evidence>
<dbReference type="AlphaFoldDB" id="A0A7W6W8I5"/>
<dbReference type="InterPro" id="IPR036890">
    <property type="entry name" value="HATPase_C_sf"/>
</dbReference>
<evidence type="ECO:0000256" key="1">
    <source>
        <dbReference type="ARBA" id="ARBA00000085"/>
    </source>
</evidence>
<evidence type="ECO:0000313" key="7">
    <source>
        <dbReference type="EMBL" id="MBB4264441.1"/>
    </source>
</evidence>
<dbReference type="Pfam" id="PF00512">
    <property type="entry name" value="HisKA"/>
    <property type="match status" value="1"/>
</dbReference>
<comment type="caution">
    <text evidence="7">The sequence shown here is derived from an EMBL/GenBank/DDBJ whole genome shotgun (WGS) entry which is preliminary data.</text>
</comment>
<dbReference type="PROSITE" id="PS50109">
    <property type="entry name" value="HIS_KIN"/>
    <property type="match status" value="1"/>
</dbReference>
<dbReference type="FunFam" id="3.30.565.10:FF:000006">
    <property type="entry name" value="Sensor histidine kinase WalK"/>
    <property type="match status" value="1"/>
</dbReference>
<dbReference type="EMBL" id="JACIGK010000001">
    <property type="protein sequence ID" value="MBB4264441.1"/>
    <property type="molecule type" value="Genomic_DNA"/>
</dbReference>
<evidence type="ECO:0000256" key="5">
    <source>
        <dbReference type="ARBA" id="ARBA00022777"/>
    </source>
</evidence>
<dbReference type="Gene3D" id="3.30.450.40">
    <property type="match status" value="1"/>
</dbReference>
<dbReference type="InterPro" id="IPR003018">
    <property type="entry name" value="GAF"/>
</dbReference>
<dbReference type="GO" id="GO:0000155">
    <property type="term" value="F:phosphorelay sensor kinase activity"/>
    <property type="evidence" value="ECO:0007669"/>
    <property type="project" value="InterPro"/>
</dbReference>
<dbReference type="InterPro" id="IPR003661">
    <property type="entry name" value="HisK_dim/P_dom"/>
</dbReference>
<keyword evidence="4" id="KW-0808">Transferase</keyword>
<keyword evidence="5 7" id="KW-0418">Kinase</keyword>
<sequence length="440" mass="47847">METSAQQNGGHDGEARGCGGEPSPVDGFICAPVPANEAERLRALQRYGVLDSDADRCFDRITALTARLMDTGMALVSLVDVDRQFFLSRQGLEARQTPRQVAFCAHAILTDDIFEVPDAILDPRFAGNPLVVGPPFIRYYIGKPLRTRDGYRLGTLCAVDQRPRDPVCTEQRGILADLGETVMELIETRVWALEAESERQLARRMTALKDEYFASMTHELRTPVNALTGFSELLRMTGAPEVLTERQRTYLDSIVEASEYLGLLVNQTLDAHSPTASEDPGRGGAVPLGPLLGAVRRLLSPLARKQGVTLEVADGGDVMVWGDALRARQVFINLVSNAVKYNRRGGTVTVSVDVEPDWVSVICRDTGPGIPEEELPKLFSAFHRIAETSEGVEGTGLGLRITERLVRVMGGRLTVDSTVGTGTAFTVTLARAGRPEAESA</sequence>
<dbReference type="CDD" id="cd00082">
    <property type="entry name" value="HisKA"/>
    <property type="match status" value="1"/>
</dbReference>
<dbReference type="Gene3D" id="1.10.287.130">
    <property type="match status" value="1"/>
</dbReference>
<dbReference type="InterPro" id="IPR036097">
    <property type="entry name" value="HisK_dim/P_sf"/>
</dbReference>
<proteinExistence type="predicted"/>
<keyword evidence="3" id="KW-0597">Phosphoprotein</keyword>
<evidence type="ECO:0000313" key="8">
    <source>
        <dbReference type="Proteomes" id="UP000554286"/>
    </source>
</evidence>
<protein>
    <recommendedName>
        <fullName evidence="2">histidine kinase</fullName>
        <ecNumber evidence="2">2.7.13.3</ecNumber>
    </recommendedName>
</protein>
<dbReference type="InterPro" id="IPR004358">
    <property type="entry name" value="Sig_transdc_His_kin-like_C"/>
</dbReference>
<comment type="catalytic activity">
    <reaction evidence="1">
        <text>ATP + protein L-histidine = ADP + protein N-phospho-L-histidine.</text>
        <dbReference type="EC" id="2.7.13.3"/>
    </reaction>
</comment>
<dbReference type="SUPFAM" id="SSF47384">
    <property type="entry name" value="Homodimeric domain of signal transducing histidine kinase"/>
    <property type="match status" value="1"/>
</dbReference>
<dbReference type="InterPro" id="IPR003594">
    <property type="entry name" value="HATPase_dom"/>
</dbReference>
<dbReference type="PRINTS" id="PR00344">
    <property type="entry name" value="BCTRLSENSOR"/>
</dbReference>
<dbReference type="SUPFAM" id="SSF55874">
    <property type="entry name" value="ATPase domain of HSP90 chaperone/DNA topoisomerase II/histidine kinase"/>
    <property type="match status" value="1"/>
</dbReference>
<evidence type="ECO:0000256" key="4">
    <source>
        <dbReference type="ARBA" id="ARBA00022679"/>
    </source>
</evidence>
<dbReference type="SMART" id="SM00387">
    <property type="entry name" value="HATPase_c"/>
    <property type="match status" value="1"/>
</dbReference>
<dbReference type="Pfam" id="PF01590">
    <property type="entry name" value="GAF"/>
    <property type="match status" value="1"/>
</dbReference>
<dbReference type="SMART" id="SM00388">
    <property type="entry name" value="HisKA"/>
    <property type="match status" value="1"/>
</dbReference>
<accession>A0A7W6W8I5</accession>
<dbReference type="PANTHER" id="PTHR43047:SF72">
    <property type="entry name" value="OSMOSENSING HISTIDINE PROTEIN KINASE SLN1"/>
    <property type="match status" value="1"/>
</dbReference>
<dbReference type="PANTHER" id="PTHR43047">
    <property type="entry name" value="TWO-COMPONENT HISTIDINE PROTEIN KINASE"/>
    <property type="match status" value="1"/>
</dbReference>
<dbReference type="GO" id="GO:0009927">
    <property type="term" value="F:histidine phosphotransfer kinase activity"/>
    <property type="evidence" value="ECO:0007669"/>
    <property type="project" value="TreeGrafter"/>
</dbReference>
<dbReference type="Proteomes" id="UP000554286">
    <property type="component" value="Unassembled WGS sequence"/>
</dbReference>
<dbReference type="GO" id="GO:0005886">
    <property type="term" value="C:plasma membrane"/>
    <property type="evidence" value="ECO:0007669"/>
    <property type="project" value="TreeGrafter"/>
</dbReference>
<evidence type="ECO:0000256" key="3">
    <source>
        <dbReference type="ARBA" id="ARBA00022553"/>
    </source>
</evidence>
<feature type="domain" description="Histidine kinase" evidence="6">
    <location>
        <begin position="215"/>
        <end position="433"/>
    </location>
</feature>
<organism evidence="7 8">
    <name type="scientific">Roseospira visakhapatnamensis</name>
    <dbReference type="NCBI Taxonomy" id="390880"/>
    <lineage>
        <taxon>Bacteria</taxon>
        <taxon>Pseudomonadati</taxon>
        <taxon>Pseudomonadota</taxon>
        <taxon>Alphaproteobacteria</taxon>
        <taxon>Rhodospirillales</taxon>
        <taxon>Rhodospirillaceae</taxon>
        <taxon>Roseospira</taxon>
    </lineage>
</organism>
<dbReference type="InterPro" id="IPR005467">
    <property type="entry name" value="His_kinase_dom"/>
</dbReference>
<dbReference type="SUPFAM" id="SSF55781">
    <property type="entry name" value="GAF domain-like"/>
    <property type="match status" value="1"/>
</dbReference>
<dbReference type="Gene3D" id="3.30.565.10">
    <property type="entry name" value="Histidine kinase-like ATPase, C-terminal domain"/>
    <property type="match status" value="1"/>
</dbReference>